<evidence type="ECO:0000259" key="8">
    <source>
        <dbReference type="PROSITE" id="PS51379"/>
    </source>
</evidence>
<dbReference type="PANTHER" id="PTHR30176:SF3">
    <property type="entry name" value="FERREDOXIN-TYPE PROTEIN NAPH"/>
    <property type="match status" value="1"/>
</dbReference>
<proteinExistence type="predicted"/>
<name>A0A520KT92_METT2</name>
<evidence type="ECO:0000256" key="2">
    <source>
        <dbReference type="ARBA" id="ARBA00022485"/>
    </source>
</evidence>
<dbReference type="PROSITE" id="PS00198">
    <property type="entry name" value="4FE4S_FER_1"/>
    <property type="match status" value="1"/>
</dbReference>
<dbReference type="SUPFAM" id="SSF54862">
    <property type="entry name" value="4Fe-4S ferredoxins"/>
    <property type="match status" value="1"/>
</dbReference>
<keyword evidence="5" id="KW-0408">Iron</keyword>
<evidence type="ECO:0000256" key="4">
    <source>
        <dbReference type="ARBA" id="ARBA00022982"/>
    </source>
</evidence>
<keyword evidence="6" id="KW-0411">Iron-sulfur</keyword>
<dbReference type="InterPro" id="IPR017900">
    <property type="entry name" value="4Fe4S_Fe_S_CS"/>
</dbReference>
<dbReference type="GO" id="GO:0005886">
    <property type="term" value="C:plasma membrane"/>
    <property type="evidence" value="ECO:0007669"/>
    <property type="project" value="TreeGrafter"/>
</dbReference>
<feature type="transmembrane region" description="Helical" evidence="7">
    <location>
        <begin position="164"/>
        <end position="183"/>
    </location>
</feature>
<protein>
    <submittedName>
        <fullName evidence="9">4Fe-4S binding protein</fullName>
    </submittedName>
</protein>
<sequence length="271" mass="30485">MLKNIGKKIGSLRTKVQISFMILANSLFLKHLMFFPFPIMNCYSCPLAVFSCPIGTLQYFIGIGAIPFYTVGVLGSIGSLFGRFSCGWACPFGFIQDLLYKIKIPFFKKRVIPERYGIIKYIFLGIVILLPIFMAVPFFCMICPVGTLEAGIPTVLLLNLDINLFFWIKIGILIAIILTMFIFSRPFCKLFCPLGAILGLFNKISGFRLRVDDSCTKCGRCERVCPMNIKVYKSPNSPNCIRCLKCVEECNKISIERPLTNDKSNKAGDNI</sequence>
<dbReference type="GO" id="GO:0051539">
    <property type="term" value="F:4 iron, 4 sulfur cluster binding"/>
    <property type="evidence" value="ECO:0007669"/>
    <property type="project" value="UniProtKB-KW"/>
</dbReference>
<dbReference type="EMBL" id="RXIF01000003">
    <property type="protein sequence ID" value="RZN65209.1"/>
    <property type="molecule type" value="Genomic_DNA"/>
</dbReference>
<gene>
    <name evidence="9" type="ORF">EF806_01445</name>
</gene>
<dbReference type="Gene3D" id="3.30.70.20">
    <property type="match status" value="1"/>
</dbReference>
<accession>A0A520KT92</accession>
<keyword evidence="7" id="KW-1133">Transmembrane helix</keyword>
<evidence type="ECO:0000256" key="6">
    <source>
        <dbReference type="ARBA" id="ARBA00023014"/>
    </source>
</evidence>
<dbReference type="GO" id="GO:0016491">
    <property type="term" value="F:oxidoreductase activity"/>
    <property type="evidence" value="ECO:0007669"/>
    <property type="project" value="UniProtKB-ARBA"/>
</dbReference>
<dbReference type="InterPro" id="IPR051684">
    <property type="entry name" value="Electron_Trans/Redox"/>
</dbReference>
<keyword evidence="7" id="KW-0472">Membrane</keyword>
<reference evidence="9 10" key="1">
    <citation type="journal article" date="2019" name="Nat. Microbiol.">
        <title>Wide diversity of methane and short-chain alkane metabolisms in uncultured archaea.</title>
        <authorList>
            <person name="Borrel G."/>
            <person name="Adam P.S."/>
            <person name="McKay L.J."/>
            <person name="Chen L.X."/>
            <person name="Sierra-Garcia I.N."/>
            <person name="Sieber C.M."/>
            <person name="Letourneur Q."/>
            <person name="Ghozlane A."/>
            <person name="Andersen G.L."/>
            <person name="Li W.J."/>
            <person name="Hallam S.J."/>
            <person name="Muyzer G."/>
            <person name="de Oliveira V.M."/>
            <person name="Inskeep W.P."/>
            <person name="Banfield J.F."/>
            <person name="Gribaldo S."/>
        </authorList>
    </citation>
    <scope>NUCLEOTIDE SEQUENCE [LARGE SCALE GENOMIC DNA]</scope>
    <source>
        <strain evidence="9">NM1a</strain>
    </source>
</reference>
<dbReference type="AlphaFoldDB" id="A0A520KT92"/>
<dbReference type="GO" id="GO:0046872">
    <property type="term" value="F:metal ion binding"/>
    <property type="evidence" value="ECO:0007669"/>
    <property type="project" value="UniProtKB-KW"/>
</dbReference>
<evidence type="ECO:0000313" key="10">
    <source>
        <dbReference type="Proteomes" id="UP000317158"/>
    </source>
</evidence>
<keyword evidence="3" id="KW-0479">Metal-binding</keyword>
<organism evidence="9 10">
    <name type="scientific">Methanoliparum thermophilum</name>
    <dbReference type="NCBI Taxonomy" id="2491083"/>
    <lineage>
        <taxon>Archaea</taxon>
        <taxon>Methanobacteriati</taxon>
        <taxon>Methanobacteriota</taxon>
        <taxon>Candidatus Methanoliparia</taxon>
        <taxon>Candidatus Methanoliparales</taxon>
        <taxon>Candidatus Methanoliparaceae</taxon>
        <taxon>Candidatus Methanoliparum</taxon>
    </lineage>
</organism>
<dbReference type="Pfam" id="PF00037">
    <property type="entry name" value="Fer4"/>
    <property type="match status" value="1"/>
</dbReference>
<comment type="caution">
    <text evidence="9">The sequence shown here is derived from an EMBL/GenBank/DDBJ whole genome shotgun (WGS) entry which is preliminary data.</text>
</comment>
<feature type="transmembrane region" description="Helical" evidence="7">
    <location>
        <begin position="121"/>
        <end position="144"/>
    </location>
</feature>
<dbReference type="PANTHER" id="PTHR30176">
    <property type="entry name" value="FERREDOXIN-TYPE PROTEIN NAPH"/>
    <property type="match status" value="1"/>
</dbReference>
<keyword evidence="7" id="KW-0812">Transmembrane</keyword>
<evidence type="ECO:0000256" key="3">
    <source>
        <dbReference type="ARBA" id="ARBA00022723"/>
    </source>
</evidence>
<keyword evidence="4" id="KW-0249">Electron transport</keyword>
<dbReference type="Pfam" id="PF12801">
    <property type="entry name" value="Fer4_5"/>
    <property type="match status" value="3"/>
</dbReference>
<evidence type="ECO:0000256" key="5">
    <source>
        <dbReference type="ARBA" id="ARBA00023004"/>
    </source>
</evidence>
<dbReference type="PROSITE" id="PS51379">
    <property type="entry name" value="4FE4S_FER_2"/>
    <property type="match status" value="1"/>
</dbReference>
<feature type="transmembrane region" description="Helical" evidence="7">
    <location>
        <begin position="16"/>
        <end position="35"/>
    </location>
</feature>
<dbReference type="Proteomes" id="UP000317158">
    <property type="component" value="Unassembled WGS sequence"/>
</dbReference>
<evidence type="ECO:0000256" key="1">
    <source>
        <dbReference type="ARBA" id="ARBA00022448"/>
    </source>
</evidence>
<keyword evidence="2" id="KW-0004">4Fe-4S</keyword>
<evidence type="ECO:0000313" key="9">
    <source>
        <dbReference type="EMBL" id="RZN65209.1"/>
    </source>
</evidence>
<feature type="domain" description="4Fe-4S ferredoxin-type" evidence="8">
    <location>
        <begin position="207"/>
        <end position="235"/>
    </location>
</feature>
<dbReference type="InterPro" id="IPR017896">
    <property type="entry name" value="4Fe4S_Fe-S-bd"/>
</dbReference>
<keyword evidence="1" id="KW-0813">Transport</keyword>
<evidence type="ECO:0000256" key="7">
    <source>
        <dbReference type="SAM" id="Phobius"/>
    </source>
</evidence>